<dbReference type="PANTHER" id="PTHR28164:SF1">
    <property type="entry name" value="PROTEIN STB3"/>
    <property type="match status" value="1"/>
</dbReference>
<dbReference type="GO" id="GO:0000432">
    <property type="term" value="P:positive regulation of transcription from RNA polymerase II promoter by glucose"/>
    <property type="evidence" value="ECO:0007669"/>
    <property type="project" value="TreeGrafter"/>
</dbReference>
<proteinExistence type="predicted"/>
<feature type="region of interest" description="Disordered" evidence="1">
    <location>
        <begin position="357"/>
        <end position="393"/>
    </location>
</feature>
<evidence type="ECO:0000313" key="3">
    <source>
        <dbReference type="Proteomes" id="UP000196158"/>
    </source>
</evidence>
<feature type="region of interest" description="Disordered" evidence="1">
    <location>
        <begin position="453"/>
        <end position="478"/>
    </location>
</feature>
<dbReference type="GO" id="GO:0043565">
    <property type="term" value="F:sequence-specific DNA binding"/>
    <property type="evidence" value="ECO:0007669"/>
    <property type="project" value="TreeGrafter"/>
</dbReference>
<feature type="compositionally biased region" description="Basic residues" evidence="1">
    <location>
        <begin position="276"/>
        <end position="291"/>
    </location>
</feature>
<feature type="compositionally biased region" description="Low complexity" evidence="1">
    <location>
        <begin position="296"/>
        <end position="315"/>
    </location>
</feature>
<keyword evidence="3" id="KW-1185">Reference proteome</keyword>
<dbReference type="Pfam" id="PF10330">
    <property type="entry name" value="Stb3"/>
    <property type="match status" value="1"/>
</dbReference>
<name>A0A1X7R4S4_9SACH</name>
<evidence type="ECO:0000256" key="1">
    <source>
        <dbReference type="SAM" id="MobiDB-lite"/>
    </source>
</evidence>
<sequence>MVTEQIRITKRVGTNPEYTDNGSKPLPITSVEAQNAVHMVTPERISKMLETRGPLAIRFITQSLSEEIPYFKNLSTSKQRRLIMNVMETGFEEQSLIFEKIGWGLWTVRKVLPEAFRQEREMTNKLNAKVRDNSNNPNAPEVKRRLSSNNTRKKSQVESMSVPLSPKLKAQGQLPNGARSVVYIDENVLQTDEDDNDVFSEEDYDEGHVMSNNNHNHNSNGNNNVNKIKNEHEDFVHEMIRPNGAFNFNRRKSSVVYDDTMPEALEQEMLAQKIRPLLKNKSRRSSSKGRPVHIFNNSNTSNNNNNNNNNNGSHNTESIIGSPLSGKHILDNENIPPLPKVLYSSEDSNINQNNFPLRKGSISGLNNDLKPGRNSFSEDVSRRSSSRLSVSKESGIRSTLFHTLNDISAQGSNNSATSLGNRSQMGVFQSPGLPIIEQKDQIIALANNNNSKKNVSDSNIPMTNTNTIESPHSDTDEEDWANIGAESLRTMSNDISPITTNKLATHTNNTGDADDAARVLLSLK</sequence>
<feature type="region of interest" description="Disordered" evidence="1">
    <location>
        <begin position="275"/>
        <end position="325"/>
    </location>
</feature>
<feature type="region of interest" description="Disordered" evidence="1">
    <location>
        <begin position="123"/>
        <end position="172"/>
    </location>
</feature>
<gene>
    <name evidence="2" type="ORF">KASA_0M00627G</name>
</gene>
<accession>A0A1X7R4S4</accession>
<dbReference type="OrthoDB" id="5391991at2759"/>
<evidence type="ECO:0000313" key="2">
    <source>
        <dbReference type="EMBL" id="SMN20678.1"/>
    </source>
</evidence>
<dbReference type="GO" id="GO:0005634">
    <property type="term" value="C:nucleus"/>
    <property type="evidence" value="ECO:0007669"/>
    <property type="project" value="TreeGrafter"/>
</dbReference>
<organism evidence="2 3">
    <name type="scientific">Maudiozyma saulgeensis</name>
    <dbReference type="NCBI Taxonomy" id="1789683"/>
    <lineage>
        <taxon>Eukaryota</taxon>
        <taxon>Fungi</taxon>
        <taxon>Dikarya</taxon>
        <taxon>Ascomycota</taxon>
        <taxon>Saccharomycotina</taxon>
        <taxon>Saccharomycetes</taxon>
        <taxon>Saccharomycetales</taxon>
        <taxon>Saccharomycetaceae</taxon>
        <taxon>Maudiozyma</taxon>
    </lineage>
</organism>
<dbReference type="AlphaFoldDB" id="A0A1X7R4S4"/>
<reference evidence="2 3" key="1">
    <citation type="submission" date="2017-04" db="EMBL/GenBank/DDBJ databases">
        <authorList>
            <person name="Afonso C.L."/>
            <person name="Miller P.J."/>
            <person name="Scott M.A."/>
            <person name="Spackman E."/>
            <person name="Goraichik I."/>
            <person name="Dimitrov K.M."/>
            <person name="Suarez D.L."/>
            <person name="Swayne D.E."/>
        </authorList>
    </citation>
    <scope>NUCLEOTIDE SEQUENCE [LARGE SCALE GENOMIC DNA]</scope>
</reference>
<dbReference type="InterPro" id="IPR018818">
    <property type="entry name" value="Stb3"/>
</dbReference>
<dbReference type="PANTHER" id="PTHR28164">
    <property type="entry name" value="PROTEIN STB3"/>
    <property type="match status" value="1"/>
</dbReference>
<dbReference type="EMBL" id="FXLY01000006">
    <property type="protein sequence ID" value="SMN20678.1"/>
    <property type="molecule type" value="Genomic_DNA"/>
</dbReference>
<feature type="compositionally biased region" description="Polar residues" evidence="1">
    <location>
        <begin position="460"/>
        <end position="470"/>
    </location>
</feature>
<protein>
    <submittedName>
        <fullName evidence="2">Similar to Saccharomyces cerevisiae YDR169C STB3 Ribosomal RNA processing element (RRPE)-binding protein involved in the glucose-induced transition from quiescence to growth</fullName>
    </submittedName>
</protein>
<dbReference type="Proteomes" id="UP000196158">
    <property type="component" value="Unassembled WGS sequence"/>
</dbReference>